<gene>
    <name evidence="1" type="ORF">A3A20_01320</name>
</gene>
<organism evidence="1 2">
    <name type="scientific">Candidatus Wolfebacteria bacterium RIFCSPLOWO2_01_FULL_45_19</name>
    <dbReference type="NCBI Taxonomy" id="1802557"/>
    <lineage>
        <taxon>Bacteria</taxon>
        <taxon>Candidatus Wolfeibacteriota</taxon>
    </lineage>
</organism>
<dbReference type="AlphaFoldDB" id="A0A1F8DSF8"/>
<dbReference type="EMBL" id="MGIR01000001">
    <property type="protein sequence ID" value="OGM91567.1"/>
    <property type="molecule type" value="Genomic_DNA"/>
</dbReference>
<proteinExistence type="predicted"/>
<evidence type="ECO:0000313" key="1">
    <source>
        <dbReference type="EMBL" id="OGM91567.1"/>
    </source>
</evidence>
<reference evidence="1 2" key="1">
    <citation type="journal article" date="2016" name="Nat. Commun.">
        <title>Thousands of microbial genomes shed light on interconnected biogeochemical processes in an aquifer system.</title>
        <authorList>
            <person name="Anantharaman K."/>
            <person name="Brown C.T."/>
            <person name="Hug L.A."/>
            <person name="Sharon I."/>
            <person name="Castelle C.J."/>
            <person name="Probst A.J."/>
            <person name="Thomas B.C."/>
            <person name="Singh A."/>
            <person name="Wilkins M.J."/>
            <person name="Karaoz U."/>
            <person name="Brodie E.L."/>
            <person name="Williams K.H."/>
            <person name="Hubbard S.S."/>
            <person name="Banfield J.F."/>
        </authorList>
    </citation>
    <scope>NUCLEOTIDE SEQUENCE [LARGE SCALE GENOMIC DNA]</scope>
</reference>
<accession>A0A1F8DSF8</accession>
<comment type="caution">
    <text evidence="1">The sequence shown here is derived from an EMBL/GenBank/DDBJ whole genome shotgun (WGS) entry which is preliminary data.</text>
</comment>
<sequence length="312" mass="33907">MKKLIIFFIIFITAISASWLVVFAVTNIIPDNPPEYTQWAWNDSIGWIDFYGTNNVFVDETELRGWASSTVEEIILNCQTTPAGDICGQSNFKVTNNTSTNELGGFAWNDGVGWISFNCLNDNCLESNYKVSVDPSTGIFSGWAWNNDVGWFSFNCAGPPNTCGTSNYKVKTSWTNYPAEGTLISSIFDSQVEGGSAINTIMWQGTQPSGTNVFFRIAAANCSNGATNSPTCDTGVGWGGDKLTGDGAFVGPGGPNCSVGDFYNPGGPNIQSKIDLTCHTDKRYWRYKVILETDTGRTVGPTVTDIIINWSP</sequence>
<evidence type="ECO:0000313" key="2">
    <source>
        <dbReference type="Proteomes" id="UP000178946"/>
    </source>
</evidence>
<protein>
    <submittedName>
        <fullName evidence="1">Uncharacterized protein</fullName>
    </submittedName>
</protein>
<dbReference type="Proteomes" id="UP000178946">
    <property type="component" value="Unassembled WGS sequence"/>
</dbReference>
<name>A0A1F8DSF8_9BACT</name>
<dbReference type="STRING" id="1802557.A3A20_01320"/>